<evidence type="ECO:0000313" key="9">
    <source>
        <dbReference type="Proteomes" id="UP000095282"/>
    </source>
</evidence>
<name>A0A1I7UP37_9PELO</name>
<keyword evidence="2" id="KW-0479">Metal-binding</keyword>
<dbReference type="WBParaSite" id="Csp11.Scaffold630.g17924.t1">
    <property type="protein sequence ID" value="Csp11.Scaffold630.g17924.t1"/>
    <property type="gene ID" value="Csp11.Scaffold630.g17924"/>
</dbReference>
<feature type="region of interest" description="Disordered" evidence="7">
    <location>
        <begin position="1273"/>
        <end position="1476"/>
    </location>
</feature>
<dbReference type="eggNOG" id="KOG1513">
    <property type="taxonomic scope" value="Eukaryota"/>
</dbReference>
<dbReference type="PANTHER" id="PTHR12706">
    <property type="entry name" value="STRAWBERRY NOTCH-RELATED"/>
    <property type="match status" value="1"/>
</dbReference>
<keyword evidence="4" id="KW-0805">Transcription regulation</keyword>
<dbReference type="InterPro" id="IPR039187">
    <property type="entry name" value="SNO_AAA"/>
</dbReference>
<feature type="compositionally biased region" description="Low complexity" evidence="7">
    <location>
        <begin position="453"/>
        <end position="473"/>
    </location>
</feature>
<feature type="compositionally biased region" description="Polar residues" evidence="7">
    <location>
        <begin position="1"/>
        <end position="22"/>
    </location>
</feature>
<feature type="region of interest" description="Disordered" evidence="7">
    <location>
        <begin position="83"/>
        <end position="102"/>
    </location>
</feature>
<feature type="compositionally biased region" description="Acidic residues" evidence="7">
    <location>
        <begin position="1359"/>
        <end position="1382"/>
    </location>
</feature>
<dbReference type="GO" id="GO:0005634">
    <property type="term" value="C:nucleus"/>
    <property type="evidence" value="ECO:0007669"/>
    <property type="project" value="TreeGrafter"/>
</dbReference>
<dbReference type="STRING" id="1561998.A0A1I7UP37"/>
<dbReference type="PANTHER" id="PTHR12706:SF30">
    <property type="entry name" value="PROTEIN STRAWBERRY NOTCH-RELATED"/>
    <property type="match status" value="1"/>
</dbReference>
<feature type="compositionally biased region" description="Acidic residues" evidence="7">
    <location>
        <begin position="1307"/>
        <end position="1322"/>
    </location>
</feature>
<dbReference type="Gene3D" id="3.40.50.300">
    <property type="entry name" value="P-loop containing nucleotide triphosphate hydrolases"/>
    <property type="match status" value="1"/>
</dbReference>
<dbReference type="GO" id="GO:0031490">
    <property type="term" value="F:chromatin DNA binding"/>
    <property type="evidence" value="ECO:0007669"/>
    <property type="project" value="TreeGrafter"/>
</dbReference>
<feature type="compositionally biased region" description="Low complexity" evidence="7">
    <location>
        <begin position="338"/>
        <end position="356"/>
    </location>
</feature>
<dbReference type="FunFam" id="3.40.50.300:FF:000342">
    <property type="entry name" value="Protein strawberry notch homolog 2"/>
    <property type="match status" value="1"/>
</dbReference>
<dbReference type="InterPro" id="IPR026937">
    <property type="entry name" value="SBNO_Helicase_C_dom"/>
</dbReference>
<organism evidence="9 10">
    <name type="scientific">Caenorhabditis tropicalis</name>
    <dbReference type="NCBI Taxonomy" id="1561998"/>
    <lineage>
        <taxon>Eukaryota</taxon>
        <taxon>Metazoa</taxon>
        <taxon>Ecdysozoa</taxon>
        <taxon>Nematoda</taxon>
        <taxon>Chromadorea</taxon>
        <taxon>Rhabditida</taxon>
        <taxon>Rhabditina</taxon>
        <taxon>Rhabditomorpha</taxon>
        <taxon>Rhabditoidea</taxon>
        <taxon>Rhabditidae</taxon>
        <taxon>Peloderinae</taxon>
        <taxon>Caenorhabditis</taxon>
    </lineage>
</organism>
<dbReference type="Pfam" id="PF25373">
    <property type="entry name" value="SBNO"/>
    <property type="match status" value="1"/>
</dbReference>
<dbReference type="CDD" id="cd20819">
    <property type="entry name" value="C1_DEF8"/>
    <property type="match status" value="1"/>
</dbReference>
<dbReference type="InterPro" id="IPR047983">
    <property type="entry name" value="DEF8_C1"/>
</dbReference>
<evidence type="ECO:0000256" key="5">
    <source>
        <dbReference type="ARBA" id="ARBA00023163"/>
    </source>
</evidence>
<comment type="similarity">
    <text evidence="6">Belongs to the DEF8 family.</text>
</comment>
<feature type="compositionally biased region" description="Basic and acidic residues" evidence="7">
    <location>
        <begin position="1331"/>
        <end position="1342"/>
    </location>
</feature>
<dbReference type="InterPro" id="IPR046349">
    <property type="entry name" value="C1-like_sf"/>
</dbReference>
<dbReference type="Pfam" id="PF13871">
    <property type="entry name" value="Helicase_C_4"/>
    <property type="match status" value="1"/>
</dbReference>
<dbReference type="PROSITE" id="PS50081">
    <property type="entry name" value="ZF_DAG_PE_2"/>
    <property type="match status" value="1"/>
</dbReference>
<dbReference type="GO" id="GO:0006355">
    <property type="term" value="P:regulation of DNA-templated transcription"/>
    <property type="evidence" value="ECO:0007669"/>
    <property type="project" value="InterPro"/>
</dbReference>
<feature type="domain" description="Phorbol-ester/DAG-type" evidence="8">
    <location>
        <begin position="159"/>
        <end position="211"/>
    </location>
</feature>
<feature type="region of interest" description="Disordered" evidence="7">
    <location>
        <begin position="738"/>
        <end position="759"/>
    </location>
</feature>
<feature type="compositionally biased region" description="Polar residues" evidence="7">
    <location>
        <begin position="474"/>
        <end position="483"/>
    </location>
</feature>
<feature type="compositionally biased region" description="Low complexity" evidence="7">
    <location>
        <begin position="364"/>
        <end position="373"/>
    </location>
</feature>
<dbReference type="Pfam" id="PF13901">
    <property type="entry name" value="RH_dom"/>
    <property type="match status" value="1"/>
</dbReference>
<dbReference type="InterPro" id="IPR025258">
    <property type="entry name" value="RH_dom"/>
</dbReference>
<dbReference type="InterPro" id="IPR026741">
    <property type="entry name" value="SNO"/>
</dbReference>
<feature type="region of interest" description="Disordered" evidence="7">
    <location>
        <begin position="336"/>
        <end position="407"/>
    </location>
</feature>
<evidence type="ECO:0000256" key="4">
    <source>
        <dbReference type="ARBA" id="ARBA00023015"/>
    </source>
</evidence>
<dbReference type="SUPFAM" id="SSF57889">
    <property type="entry name" value="Cysteine-rich domain"/>
    <property type="match status" value="1"/>
</dbReference>
<evidence type="ECO:0000313" key="10">
    <source>
        <dbReference type="WBParaSite" id="Csp11.Scaffold630.g17924.t1"/>
    </source>
</evidence>
<dbReference type="InterPro" id="IPR002219">
    <property type="entry name" value="PKC_DAG/PE"/>
</dbReference>
<reference evidence="10" key="1">
    <citation type="submission" date="2016-11" db="UniProtKB">
        <authorList>
            <consortium name="WormBaseParasite"/>
        </authorList>
    </citation>
    <scope>IDENTIFICATION</scope>
</reference>
<evidence type="ECO:0000256" key="1">
    <source>
        <dbReference type="ARBA" id="ARBA00006992"/>
    </source>
</evidence>
<evidence type="ECO:0000256" key="3">
    <source>
        <dbReference type="ARBA" id="ARBA00022833"/>
    </source>
</evidence>
<dbReference type="InterPro" id="IPR057332">
    <property type="entry name" value="SBNO_a/b_dom"/>
</dbReference>
<accession>A0A1I7UP37</accession>
<dbReference type="SUPFAM" id="SSF52540">
    <property type="entry name" value="P-loop containing nucleoside triphosphate hydrolases"/>
    <property type="match status" value="2"/>
</dbReference>
<evidence type="ECO:0000256" key="7">
    <source>
        <dbReference type="SAM" id="MobiDB-lite"/>
    </source>
</evidence>
<dbReference type="SMART" id="SM01175">
    <property type="entry name" value="DUF4206"/>
    <property type="match status" value="1"/>
</dbReference>
<feature type="compositionally biased region" description="Basic and acidic residues" evidence="7">
    <location>
        <begin position="1430"/>
        <end position="1449"/>
    </location>
</feature>
<feature type="region of interest" description="Disordered" evidence="7">
    <location>
        <begin position="1"/>
        <end position="35"/>
    </location>
</feature>
<keyword evidence="9" id="KW-1185">Reference proteome</keyword>
<dbReference type="InterPro" id="IPR027417">
    <property type="entry name" value="P-loop_NTPase"/>
</dbReference>
<dbReference type="Gene3D" id="3.30.60.20">
    <property type="match status" value="1"/>
</dbReference>
<keyword evidence="3" id="KW-0862">Zinc</keyword>
<evidence type="ECO:0000259" key="8">
    <source>
        <dbReference type="PROSITE" id="PS50081"/>
    </source>
</evidence>
<dbReference type="eggNOG" id="KOG1829">
    <property type="taxonomic scope" value="Eukaryota"/>
</dbReference>
<dbReference type="Proteomes" id="UP000095282">
    <property type="component" value="Unplaced"/>
</dbReference>
<dbReference type="Pfam" id="PF13872">
    <property type="entry name" value="AAA_34"/>
    <property type="match status" value="1"/>
</dbReference>
<feature type="region of interest" description="Disordered" evidence="7">
    <location>
        <begin position="437"/>
        <end position="493"/>
    </location>
</feature>
<keyword evidence="5" id="KW-0804">Transcription</keyword>
<dbReference type="GO" id="GO:0046872">
    <property type="term" value="F:metal ion binding"/>
    <property type="evidence" value="ECO:0007669"/>
    <property type="project" value="UniProtKB-KW"/>
</dbReference>
<proteinExistence type="inferred from homology"/>
<sequence length="2013" mass="224775">MSWCSSEGTASPTTRSRKSSWLISKIDENEVDKEVDEMMDEWRKRRRREDDGEEREGHVECIQAALEYCRAQLKELLIDEEEKMDGEEEGKSQPIAIPSASSEERDILGNLPSCLDRQQKAARQQMYFDKIVQLGLERQALQDESGTHATSSDECRVEGHEFLMQPIRGGRNPCCEVCMHTIWRLVQWWRRCRVCGMRAHDKCLEDVKRVCAGVLSSRTKFELNTTLCEERSLAEQQYQCAECSGPICFDGPAEQEARLCDYSGELFCPSCHWNDTWSIPARIIHNLDSTPRPVCRAVKQLLSIVDHRPLIDINESSLSLIKFHKVKRFWSVPDEAASSTSQPSSSTTTQSSQNPQFYDETSNDSHSSSAYYSTPLQTPFVSTEDGGAPTSFFGMDEVDGGCTISQAPPRREEETMYYPSIQVIPRKQASLDVEAAKEEEKEREPMFVQTARSLDSPSTSTTVSPRVVSSLRSHTASPASSGSEGMIVPPPRKNLPVTTGAIVKRTVQTKDGLQTQYLKAFVNEKGEKIYRLLSPVAASAVARGAFGRGGVVQRSSMVNKNGERLMVVRNHVGPNGQMVVKRIIPGGLTAGPPRMVVRGSAPAYRRQTVGMIRQPPNYHLVGGRTGGSTMVHHQPLNRVRGALPGRIMRGAMRPAPLHASASTPSFHYMEENLNPAMKGTGVVQARHMQPGFQGAPARVLLNRSSTNGGPLTRMVGGYEQQQMNGRIMIPTAAGRIQGSGMASPRLQATPAPLTKSQKAKDEMKAAYQMGREEALLQRRNDLEDDEENLGYAETYSEYTPAKLRSGMAHPDSVVESASLSSVSPPDVKYQISIPEYLIDMGHISALQLEAVIYACQMHERRMPSGERYGYLIGDGAGVGKGRTVACIIFENYLQGRKRAIWLSVSSDLKFDAERDLRDCGAPNIPVFALNKMKYAKISGKENGSIKKGVIFATYTSLIGECRGAKSRKYRSRISQLIQWFGQDYDGVIILDECHRAKNLVPTAGAKPTKTGRMVLELQKALPNARVVYASATGATEPRNMAYMTRLGLWGERQAFPEFHDFISAVERRGVGAMEIVAMDMKQRGLYLARQLSFRGVSFAVKEVQLSSEFVKMYDAAVKLWMEARRQFQTVIETMDEEERSTCKTIWGQFWACHQRFFKYLCIAAKVDTCVQLSREAIKAKKCVVIGLQSTGESATLETLEEMGGELNEFVSTAKTVLYGLIDKHFPTDTSLSMGDRDIFKDFDDFERPAKRRKTRETLSFLGDVGFDTWTGVTTGMGGRVGDGVTKNITRGGGGSKNDDNSTTSESSSDDGDTDSEAGDEAIDQAGSMASAREEAEGGRTLEDGEEDEWVKALLAEAESSSDDSDEEGTKEDTLEDEDDEEGGGTPDGREPEEEFNPFMCDFTNNDPWAHKQQIVEDTPQKERKAKKRKRDEEEAERMREKIRKREERREKKRRRALRKQEREKRRRNEELQARGSATDFITSSRICGSTSAEKEDINPMLIKTELLAAVERLAPSLPANTLDQLIDEMGGPEYVAEMTGRRGHMVTTEAGDVMYQRRNANAEVSLELINMEEKEKFMRGEKLIAIISEAASSGISLQSDRRAVNKRRRVHITLELPWSADKAIQQFGRTHRSNQVSGPEYVFLISELAGEKRFASIVAKRLESLGALTHGDRRATETRDLSQFNMDNKYGRVALDTLLKTVIGQAGAPLIEPPKDYTAGYFFEDMRLYMEGVGLLAKNKNGQYTIEKEAATIPKFLNRILGLPVHAQNSLFHYFSEIVAELIAQSKHDGTYDSGIMDLGTGDDQVRKLETRVFTGRVDNGSFRVEMHKIGVERGVSWEEAMELYKEHNTDDDGFYLCHPGGANTANTKKVAALVYGIGKIRLDNGARLYAITRPSTGRSPKLMTMTDLCKRFSKVTVDEAKPVWTQQYDSAANACQHNYIYGKCRTESTGTYCEVGRRTRTYFVLSGSVLSVWPIVEETLAGADRKSSRMQVIRVRTEQDQKIVGKWILLFP</sequence>
<comment type="similarity">
    <text evidence="1">Belongs to the SBNO family.</text>
</comment>
<feature type="compositionally biased region" description="Basic and acidic residues" evidence="7">
    <location>
        <begin position="1458"/>
        <end position="1472"/>
    </location>
</feature>
<evidence type="ECO:0000256" key="2">
    <source>
        <dbReference type="ARBA" id="ARBA00022723"/>
    </source>
</evidence>
<protein>
    <submittedName>
        <fullName evidence="10">Phorbol-ester/DAG-type domain-containing protein</fullName>
    </submittedName>
</protein>
<dbReference type="SMART" id="SM00109">
    <property type="entry name" value="C1"/>
    <property type="match status" value="1"/>
</dbReference>
<dbReference type="GO" id="GO:0042393">
    <property type="term" value="F:histone binding"/>
    <property type="evidence" value="ECO:0007669"/>
    <property type="project" value="TreeGrafter"/>
</dbReference>
<evidence type="ECO:0000256" key="6">
    <source>
        <dbReference type="ARBA" id="ARBA00029450"/>
    </source>
</evidence>